<protein>
    <submittedName>
        <fullName evidence="1">Uncharacterized protein</fullName>
    </submittedName>
</protein>
<name>A0A2S9ZWL6_RHOTO</name>
<accession>A0A2S9ZWL6</accession>
<proteinExistence type="predicted"/>
<feature type="non-terminal residue" evidence="1">
    <location>
        <position position="89"/>
    </location>
</feature>
<organism evidence="1 2">
    <name type="scientific">Rhodotorula toruloides</name>
    <name type="common">Yeast</name>
    <name type="synonym">Rhodosporidium toruloides</name>
    <dbReference type="NCBI Taxonomy" id="5286"/>
    <lineage>
        <taxon>Eukaryota</taxon>
        <taxon>Fungi</taxon>
        <taxon>Dikarya</taxon>
        <taxon>Basidiomycota</taxon>
        <taxon>Pucciniomycotina</taxon>
        <taxon>Microbotryomycetes</taxon>
        <taxon>Sporidiobolales</taxon>
        <taxon>Sporidiobolaceae</taxon>
        <taxon>Rhodotorula</taxon>
    </lineage>
</organism>
<sequence>MTAWGYLAFISFKSVSPGRAVWLAPDCHKEPWMRRAVSSTHTHHLLTALDTLCTVFLVGQSALTSSPWCIIYGPLYVWTPVCMSAEWLL</sequence>
<gene>
    <name evidence="1" type="ORF">AAT19DRAFT_11388</name>
</gene>
<dbReference type="Proteomes" id="UP000239560">
    <property type="component" value="Unassembled WGS sequence"/>
</dbReference>
<reference evidence="1 2" key="1">
    <citation type="journal article" date="2018" name="Elife">
        <title>Functional genomics of lipid metabolism in the oleaginous yeast Rhodosporidium toruloides.</title>
        <authorList>
            <person name="Coradetti S.T."/>
            <person name="Pinel D."/>
            <person name="Geiselman G."/>
            <person name="Ito M."/>
            <person name="Mondo S."/>
            <person name="Reilly M.C."/>
            <person name="Cheng Y.F."/>
            <person name="Bauer S."/>
            <person name="Grigoriev I."/>
            <person name="Gladden J.M."/>
            <person name="Simmons B.A."/>
            <person name="Brem R."/>
            <person name="Arkin A.P."/>
            <person name="Skerker J.M."/>
        </authorList>
    </citation>
    <scope>NUCLEOTIDE SEQUENCE [LARGE SCALE GENOMIC DNA]</scope>
    <source>
        <strain evidence="1 2">NBRC 0880</strain>
    </source>
</reference>
<evidence type="ECO:0000313" key="1">
    <source>
        <dbReference type="EMBL" id="PRQ70156.1"/>
    </source>
</evidence>
<dbReference type="EMBL" id="LCTV02000016">
    <property type="protein sequence ID" value="PRQ70156.1"/>
    <property type="molecule type" value="Genomic_DNA"/>
</dbReference>
<evidence type="ECO:0000313" key="2">
    <source>
        <dbReference type="Proteomes" id="UP000239560"/>
    </source>
</evidence>
<comment type="caution">
    <text evidence="1">The sequence shown here is derived from an EMBL/GenBank/DDBJ whole genome shotgun (WGS) entry which is preliminary data.</text>
</comment>
<dbReference type="AlphaFoldDB" id="A0A2S9ZWL6"/>